<dbReference type="EMBL" id="CP107006">
    <property type="protein sequence ID" value="UYQ92609.1"/>
    <property type="molecule type" value="Genomic_DNA"/>
</dbReference>
<dbReference type="PROSITE" id="PS51257">
    <property type="entry name" value="PROKAR_LIPOPROTEIN"/>
    <property type="match status" value="1"/>
</dbReference>
<dbReference type="Pfam" id="PF18197">
    <property type="entry name" value="TTHB210-like"/>
    <property type="match status" value="1"/>
</dbReference>
<protein>
    <submittedName>
        <fullName evidence="2">DUF5602 domain-containing protein</fullName>
    </submittedName>
</protein>
<organism evidence="2 3">
    <name type="scientific">Chitinophaga horti</name>
    <dbReference type="NCBI Taxonomy" id="2920382"/>
    <lineage>
        <taxon>Bacteria</taxon>
        <taxon>Pseudomonadati</taxon>
        <taxon>Bacteroidota</taxon>
        <taxon>Chitinophagia</taxon>
        <taxon>Chitinophagales</taxon>
        <taxon>Chitinophagaceae</taxon>
        <taxon>Chitinophaga</taxon>
    </lineage>
</organism>
<evidence type="ECO:0000259" key="1">
    <source>
        <dbReference type="Pfam" id="PF18197"/>
    </source>
</evidence>
<dbReference type="InterPro" id="IPR040832">
    <property type="entry name" value="TTHB210-like_dom"/>
</dbReference>
<dbReference type="CDD" id="cd11669">
    <property type="entry name" value="TTHB210-like"/>
    <property type="match status" value="1"/>
</dbReference>
<dbReference type="RefSeq" id="WP_264280849.1">
    <property type="nucleotide sequence ID" value="NZ_CP107006.1"/>
</dbReference>
<evidence type="ECO:0000313" key="3">
    <source>
        <dbReference type="Proteomes" id="UP001162741"/>
    </source>
</evidence>
<feature type="domain" description="TTHB210-like" evidence="1">
    <location>
        <begin position="47"/>
        <end position="103"/>
    </location>
</feature>
<dbReference type="Proteomes" id="UP001162741">
    <property type="component" value="Chromosome"/>
</dbReference>
<keyword evidence="3" id="KW-1185">Reference proteome</keyword>
<gene>
    <name evidence="2" type="ORF">MKQ68_21235</name>
</gene>
<dbReference type="InterPro" id="IPR033786">
    <property type="entry name" value="TTHB210-like"/>
</dbReference>
<proteinExistence type="predicted"/>
<reference evidence="2" key="1">
    <citation type="submission" date="2022-10" db="EMBL/GenBank/DDBJ databases">
        <title>Chitinophaga sp. nov., isolated from soil.</title>
        <authorList>
            <person name="Jeon C.O."/>
        </authorList>
    </citation>
    <scope>NUCLEOTIDE SEQUENCE</scope>
    <source>
        <strain evidence="2">R8</strain>
    </source>
</reference>
<sequence length="259" mass="28672">MKKILAALVLLAAVFTSCEKDDSKGGTFKGPEVKLHDGKAWTWVKLDDKGDPLQIGVTITDAAFNSVPMPNGEMPGHDPMNSFSLKVPAKASVLPFKHIGLDWNPAGHEPPGIYDKPHFDYHFYMISEAERLAIPTYDQDSLKFKNSPAAGYLPASYVNFGGGVPQMGAHWVDINTPEIKPPFNFTETFFYGSYNGKVTFYEPMITHDFIKGVNGAFHRDIPQPTKFQQSGYYPTKSSVIKKNGVIEVILDGFVYKTAS</sequence>
<name>A0ABY6J2R9_9BACT</name>
<evidence type="ECO:0000313" key="2">
    <source>
        <dbReference type="EMBL" id="UYQ92609.1"/>
    </source>
</evidence>
<accession>A0ABY6J2R9</accession>